<dbReference type="PANTHER" id="PTHR30629:SF2">
    <property type="entry name" value="PROPHAGE INTEGRASE INTS-RELATED"/>
    <property type="match status" value="1"/>
</dbReference>
<dbReference type="InterPro" id="IPR011010">
    <property type="entry name" value="DNA_brk_join_enz"/>
</dbReference>
<keyword evidence="2" id="KW-0229">DNA integration</keyword>
<dbReference type="PROSITE" id="PS51898">
    <property type="entry name" value="TYR_RECOMBINASE"/>
    <property type="match status" value="1"/>
</dbReference>
<comment type="similarity">
    <text evidence="1">Belongs to the 'phage' integrase family.</text>
</comment>
<protein>
    <recommendedName>
        <fullName evidence="10">Site-specific integrase</fullName>
    </recommendedName>
</protein>
<evidence type="ECO:0000259" key="6">
    <source>
        <dbReference type="PROSITE" id="PS51898"/>
    </source>
</evidence>
<dbReference type="InterPro" id="IPR044068">
    <property type="entry name" value="CB"/>
</dbReference>
<dbReference type="Proteomes" id="UP000285981">
    <property type="component" value="Unassembled WGS sequence"/>
</dbReference>
<proteinExistence type="inferred from homology"/>
<accession>A0A412KJ70</accession>
<evidence type="ECO:0000259" key="7">
    <source>
        <dbReference type="PROSITE" id="PS51900"/>
    </source>
</evidence>
<evidence type="ECO:0000256" key="2">
    <source>
        <dbReference type="ARBA" id="ARBA00022908"/>
    </source>
</evidence>
<dbReference type="InterPro" id="IPR002104">
    <property type="entry name" value="Integrase_catalytic"/>
</dbReference>
<feature type="domain" description="Tyr recombinase" evidence="6">
    <location>
        <begin position="182"/>
        <end position="354"/>
    </location>
</feature>
<reference evidence="8 9" key="1">
    <citation type="submission" date="2018-08" db="EMBL/GenBank/DDBJ databases">
        <title>A genome reference for cultivated species of the human gut microbiota.</title>
        <authorList>
            <person name="Zou Y."/>
            <person name="Xue W."/>
            <person name="Luo G."/>
        </authorList>
    </citation>
    <scope>NUCLEOTIDE SEQUENCE [LARGE SCALE GENOMIC DNA]</scope>
    <source>
        <strain evidence="8 9">AF21-25</strain>
    </source>
</reference>
<evidence type="ECO:0000313" key="8">
    <source>
        <dbReference type="EMBL" id="RGS68556.1"/>
    </source>
</evidence>
<feature type="domain" description="Core-binding (CB)" evidence="7">
    <location>
        <begin position="62"/>
        <end position="150"/>
    </location>
</feature>
<dbReference type="InterPro" id="IPR013762">
    <property type="entry name" value="Integrase-like_cat_sf"/>
</dbReference>
<comment type="caution">
    <text evidence="8">The sequence shown here is derived from an EMBL/GenBank/DDBJ whole genome shotgun (WGS) entry which is preliminary data.</text>
</comment>
<dbReference type="Gene3D" id="1.10.443.10">
    <property type="entry name" value="Intergrase catalytic core"/>
    <property type="match status" value="1"/>
</dbReference>
<evidence type="ECO:0000256" key="3">
    <source>
        <dbReference type="ARBA" id="ARBA00023125"/>
    </source>
</evidence>
<evidence type="ECO:0000256" key="5">
    <source>
        <dbReference type="PROSITE-ProRule" id="PRU01248"/>
    </source>
</evidence>
<dbReference type="AlphaFoldDB" id="A0A412KJ70"/>
<dbReference type="Pfam" id="PF00589">
    <property type="entry name" value="Phage_integrase"/>
    <property type="match status" value="1"/>
</dbReference>
<evidence type="ECO:0008006" key="10">
    <source>
        <dbReference type="Google" id="ProtNLM"/>
    </source>
</evidence>
<dbReference type="InterPro" id="IPR050808">
    <property type="entry name" value="Phage_Integrase"/>
</dbReference>
<dbReference type="SUPFAM" id="SSF56349">
    <property type="entry name" value="DNA breaking-rejoining enzymes"/>
    <property type="match status" value="1"/>
</dbReference>
<keyword evidence="3 5" id="KW-0238">DNA-binding</keyword>
<evidence type="ECO:0000313" key="9">
    <source>
        <dbReference type="Proteomes" id="UP000285981"/>
    </source>
</evidence>
<dbReference type="PROSITE" id="PS51900">
    <property type="entry name" value="CB"/>
    <property type="match status" value="1"/>
</dbReference>
<keyword evidence="4" id="KW-0233">DNA recombination</keyword>
<dbReference type="GO" id="GO:0015074">
    <property type="term" value="P:DNA integration"/>
    <property type="evidence" value="ECO:0007669"/>
    <property type="project" value="UniProtKB-KW"/>
</dbReference>
<dbReference type="EMBL" id="QRVU01000075">
    <property type="protein sequence ID" value="RGS68556.1"/>
    <property type="molecule type" value="Genomic_DNA"/>
</dbReference>
<dbReference type="Gene3D" id="1.10.150.130">
    <property type="match status" value="1"/>
</dbReference>
<name>A0A412KJ70_9FIRM</name>
<evidence type="ECO:0000256" key="1">
    <source>
        <dbReference type="ARBA" id="ARBA00008857"/>
    </source>
</evidence>
<dbReference type="InterPro" id="IPR010998">
    <property type="entry name" value="Integrase_recombinase_N"/>
</dbReference>
<gene>
    <name evidence="8" type="ORF">DWX78_12505</name>
</gene>
<sequence length="354" mass="41873">MQDKIDEMKKQKYLEMHPYSITLGKDGFWHTYLPLGNSKRKAVKKKSKEDIDNVVIDFWKRNTTTTFKQRYSVWVERQKQCGRSNNTISKYESDYIRFFEGDRLENMDIRDIDEVVLSQFIERLLKSKEIPYRALQAMIGYVNGVFKKSVKDGIIKKSDNPCDEVDLPLYKQYCKRETIKTSAERTFSKKEKNSLLDILATNHETKPNYIPSYAVELSLYTGMRVGELSGLMWEDIDTEQNIIHIRHSEKHDRKNNEYYISLPKNGKIRDFPLTPEIEDILNRVKKVELKNNWLTEYVFSNDKGRVHARTISECMRLKQVELISIMLNVFIHQEELLILNMQKLECQQPPEPLL</sequence>
<dbReference type="GO" id="GO:0003677">
    <property type="term" value="F:DNA binding"/>
    <property type="evidence" value="ECO:0007669"/>
    <property type="project" value="UniProtKB-UniRule"/>
</dbReference>
<dbReference type="GO" id="GO:0006310">
    <property type="term" value="P:DNA recombination"/>
    <property type="evidence" value="ECO:0007669"/>
    <property type="project" value="UniProtKB-KW"/>
</dbReference>
<organism evidence="8 9">
    <name type="scientific">Dorea formicigenerans</name>
    <dbReference type="NCBI Taxonomy" id="39486"/>
    <lineage>
        <taxon>Bacteria</taxon>
        <taxon>Bacillati</taxon>
        <taxon>Bacillota</taxon>
        <taxon>Clostridia</taxon>
        <taxon>Lachnospirales</taxon>
        <taxon>Lachnospiraceae</taxon>
        <taxon>Dorea</taxon>
    </lineage>
</organism>
<evidence type="ECO:0000256" key="4">
    <source>
        <dbReference type="ARBA" id="ARBA00023172"/>
    </source>
</evidence>
<dbReference type="PANTHER" id="PTHR30629">
    <property type="entry name" value="PROPHAGE INTEGRASE"/>
    <property type="match status" value="1"/>
</dbReference>